<protein>
    <recommendedName>
        <fullName evidence="3">Protein TBRG4</fullName>
    </recommendedName>
</protein>
<dbReference type="GO" id="GO:0003723">
    <property type="term" value="F:RNA binding"/>
    <property type="evidence" value="ECO:0007669"/>
    <property type="project" value="TreeGrafter"/>
</dbReference>
<dbReference type="AlphaFoldDB" id="A0A2B4S6C3"/>
<name>A0A2B4S6C3_STYPI</name>
<gene>
    <name evidence="1" type="ORF">AWC38_SpisGene9953</name>
</gene>
<dbReference type="GO" id="GO:0005759">
    <property type="term" value="C:mitochondrial matrix"/>
    <property type="evidence" value="ECO:0007669"/>
    <property type="project" value="TreeGrafter"/>
</dbReference>
<proteinExistence type="predicted"/>
<keyword evidence="2" id="KW-1185">Reference proteome</keyword>
<dbReference type="GO" id="GO:0000963">
    <property type="term" value="P:mitochondrial RNA processing"/>
    <property type="evidence" value="ECO:0007669"/>
    <property type="project" value="TreeGrafter"/>
</dbReference>
<dbReference type="Proteomes" id="UP000225706">
    <property type="component" value="Unassembled WGS sequence"/>
</dbReference>
<dbReference type="PANTHER" id="PTHR21228:SF40">
    <property type="entry name" value="LD45607P"/>
    <property type="match status" value="1"/>
</dbReference>
<organism evidence="1 2">
    <name type="scientific">Stylophora pistillata</name>
    <name type="common">Smooth cauliflower coral</name>
    <dbReference type="NCBI Taxonomy" id="50429"/>
    <lineage>
        <taxon>Eukaryota</taxon>
        <taxon>Metazoa</taxon>
        <taxon>Cnidaria</taxon>
        <taxon>Anthozoa</taxon>
        <taxon>Hexacorallia</taxon>
        <taxon>Scleractinia</taxon>
        <taxon>Astrocoeniina</taxon>
        <taxon>Pocilloporidae</taxon>
        <taxon>Stylophora</taxon>
    </lineage>
</organism>
<dbReference type="GO" id="GO:0035770">
    <property type="term" value="C:ribonucleoprotein granule"/>
    <property type="evidence" value="ECO:0007669"/>
    <property type="project" value="TreeGrafter"/>
</dbReference>
<dbReference type="OrthoDB" id="5954754at2759"/>
<evidence type="ECO:0000313" key="1">
    <source>
        <dbReference type="EMBL" id="PFX25451.1"/>
    </source>
</evidence>
<dbReference type="PANTHER" id="PTHR21228">
    <property type="entry name" value="FAST LEU-RICH DOMAIN-CONTAINING"/>
    <property type="match status" value="1"/>
</dbReference>
<dbReference type="GO" id="GO:0044528">
    <property type="term" value="P:regulation of mitochondrial mRNA stability"/>
    <property type="evidence" value="ECO:0007669"/>
    <property type="project" value="TreeGrafter"/>
</dbReference>
<dbReference type="InterPro" id="IPR050870">
    <property type="entry name" value="FAST_kinase"/>
</dbReference>
<reference evidence="2" key="1">
    <citation type="journal article" date="2017" name="bioRxiv">
        <title>Comparative analysis of the genomes of Stylophora pistillata and Acropora digitifera provides evidence for extensive differences between species of corals.</title>
        <authorList>
            <person name="Voolstra C.R."/>
            <person name="Li Y."/>
            <person name="Liew Y.J."/>
            <person name="Baumgarten S."/>
            <person name="Zoccola D."/>
            <person name="Flot J.-F."/>
            <person name="Tambutte S."/>
            <person name="Allemand D."/>
            <person name="Aranda M."/>
        </authorList>
    </citation>
    <scope>NUCLEOTIDE SEQUENCE [LARGE SCALE GENOMIC DNA]</scope>
</reference>
<comment type="caution">
    <text evidence="1">The sequence shown here is derived from an EMBL/GenBank/DDBJ whole genome shotgun (WGS) entry which is preliminary data.</text>
</comment>
<accession>A0A2B4S6C3</accession>
<dbReference type="EMBL" id="LSMT01000151">
    <property type="protein sequence ID" value="PFX25451.1"/>
    <property type="molecule type" value="Genomic_DNA"/>
</dbReference>
<evidence type="ECO:0008006" key="3">
    <source>
        <dbReference type="Google" id="ProtNLM"/>
    </source>
</evidence>
<evidence type="ECO:0000313" key="2">
    <source>
        <dbReference type="Proteomes" id="UP000225706"/>
    </source>
</evidence>
<sequence>MNKLCLRIQFVLPWMTRKLSARAYQNFSVIFSASWASSRVRKVSVDSKSVLVFPPALEYSTDLKSLRPTKVKRIIERKIDALETVDKQLDFLMEVKYMTDVVNRIAILFNIAKIIEKDKEQKKVLKQEKSNAYIELLDSILEKLHRCLPQNLAVLMWSLGMNGEKHKKLFQLCEKKILSCGMSVFNNENIFQILNGCANLNMTKSPIFPKFEQAILNGDVKISDLADHHLSGILYSFAIAGNGSVELFEALLEEFLSRDMTSMNSHPIAEFVWSFAKKEQEADELFDKVEAEVISRDMMDLNKTDFVKILWAFGKAEKGSKEFFQSLDHKIASVGVTHLSNAEILDIVWSFSKRHFSGAIFDVVKDELFQRGVQTLHTHELVLILLSFFSAQRHDDKLISEIEDVLCIRSVKQIASTQLCQLAWCLAKTEKSDSGLFDSIEAVVSQRGISVFYKEEKLLLLQGFVEANKGSKKFYQLLCSSLLAKELSDFSERDIQQFAWCLSHVDIETGAIFDTLEKEIFNNEKYQFTEKQLISIKRSFEKVGKGTKELFEFEL</sequence>